<organism evidence="1 2">
    <name type="scientific">Pleodorina starrii</name>
    <dbReference type="NCBI Taxonomy" id="330485"/>
    <lineage>
        <taxon>Eukaryota</taxon>
        <taxon>Viridiplantae</taxon>
        <taxon>Chlorophyta</taxon>
        <taxon>core chlorophytes</taxon>
        <taxon>Chlorophyceae</taxon>
        <taxon>CS clade</taxon>
        <taxon>Chlamydomonadales</taxon>
        <taxon>Volvocaceae</taxon>
        <taxon>Pleodorina</taxon>
    </lineage>
</organism>
<evidence type="ECO:0000313" key="1">
    <source>
        <dbReference type="EMBL" id="GLC49203.1"/>
    </source>
</evidence>
<dbReference type="InterPro" id="IPR014923">
    <property type="entry name" value="DUF1802"/>
</dbReference>
<evidence type="ECO:0008006" key="3">
    <source>
        <dbReference type="Google" id="ProtNLM"/>
    </source>
</evidence>
<evidence type="ECO:0000313" key="2">
    <source>
        <dbReference type="Proteomes" id="UP001165080"/>
    </source>
</evidence>
<accession>A0A9W6BBX5</accession>
<keyword evidence="2" id="KW-1185">Reference proteome</keyword>
<name>A0A9W6BBX5_9CHLO</name>
<proteinExistence type="predicted"/>
<sequence>MQTIGKPWLSTPKRLPSADKAGVVVARPGNVSRRAVADLETPTMSPESGIRVRKALKEWAPTIEAIGHGEQTVLFRKGGIKEPTFRPEATTFLLFPTSFHTDQQLLKPGVAERYTQAMKLEPKSESVLCLPYVAQVTGAWTTYDPQVLPVLDEFHVWTEQLLDARLKWRPKQPITVMELRCWALRSPLELPVNESLFGCFSWVDVAQQLRREAGLDLDLDLGGAAPVVGDSDFAARQQRLRAALRRIQAEPLSLPLD</sequence>
<dbReference type="OrthoDB" id="567563at2759"/>
<dbReference type="AlphaFoldDB" id="A0A9W6BBX5"/>
<comment type="caution">
    <text evidence="1">The sequence shown here is derived from an EMBL/GenBank/DDBJ whole genome shotgun (WGS) entry which is preliminary data.</text>
</comment>
<gene>
    <name evidence="1" type="primary">PLEST004339</name>
    <name evidence="1" type="ORF">PLESTB_000193600</name>
</gene>
<reference evidence="1 2" key="1">
    <citation type="journal article" date="2023" name="Commun. Biol.">
        <title>Reorganization of the ancestral sex-determining regions during the evolution of trioecy in Pleodorina starrii.</title>
        <authorList>
            <person name="Takahashi K."/>
            <person name="Suzuki S."/>
            <person name="Kawai-Toyooka H."/>
            <person name="Yamamoto K."/>
            <person name="Hamaji T."/>
            <person name="Ootsuki R."/>
            <person name="Yamaguchi H."/>
            <person name="Kawachi M."/>
            <person name="Higashiyama T."/>
            <person name="Nozaki H."/>
        </authorList>
    </citation>
    <scope>NUCLEOTIDE SEQUENCE [LARGE SCALE GENOMIC DNA]</scope>
    <source>
        <strain evidence="1 2">NIES-4479</strain>
    </source>
</reference>
<dbReference type="EMBL" id="BRXU01000002">
    <property type="protein sequence ID" value="GLC49203.1"/>
    <property type="molecule type" value="Genomic_DNA"/>
</dbReference>
<protein>
    <recommendedName>
        <fullName evidence="3">DUF1802 family protein</fullName>
    </recommendedName>
</protein>
<dbReference type="Proteomes" id="UP001165080">
    <property type="component" value="Unassembled WGS sequence"/>
</dbReference>
<dbReference type="Pfam" id="PF08819">
    <property type="entry name" value="DUF1802"/>
    <property type="match status" value="1"/>
</dbReference>